<feature type="region of interest" description="Disordered" evidence="1">
    <location>
        <begin position="1"/>
        <end position="38"/>
    </location>
</feature>
<name>A0A4C1XBW2_EUMVA</name>
<protein>
    <submittedName>
        <fullName evidence="2">Uncharacterized protein</fullName>
    </submittedName>
</protein>
<sequence length="134" mass="14572">MPSSAGRRPLSHLAATDAARRPFSSSEELTPASPPAPNASVAVAHYCRARDPWRILEPLRLSAESEVQGVSLVHTACPWRALYCYPLPTTARPVTPPRPCRLFLGCPLPLSTAVELEDSDAPSSRTVCPQRFHC</sequence>
<proteinExistence type="predicted"/>
<dbReference type="AlphaFoldDB" id="A0A4C1XBW2"/>
<dbReference type="EMBL" id="BGZK01000811">
    <property type="protein sequence ID" value="GBP61336.1"/>
    <property type="molecule type" value="Genomic_DNA"/>
</dbReference>
<comment type="caution">
    <text evidence="2">The sequence shown here is derived from an EMBL/GenBank/DDBJ whole genome shotgun (WGS) entry which is preliminary data.</text>
</comment>
<organism evidence="2 3">
    <name type="scientific">Eumeta variegata</name>
    <name type="common">Bagworm moth</name>
    <name type="synonym">Eumeta japonica</name>
    <dbReference type="NCBI Taxonomy" id="151549"/>
    <lineage>
        <taxon>Eukaryota</taxon>
        <taxon>Metazoa</taxon>
        <taxon>Ecdysozoa</taxon>
        <taxon>Arthropoda</taxon>
        <taxon>Hexapoda</taxon>
        <taxon>Insecta</taxon>
        <taxon>Pterygota</taxon>
        <taxon>Neoptera</taxon>
        <taxon>Endopterygota</taxon>
        <taxon>Lepidoptera</taxon>
        <taxon>Glossata</taxon>
        <taxon>Ditrysia</taxon>
        <taxon>Tineoidea</taxon>
        <taxon>Psychidae</taxon>
        <taxon>Oiketicinae</taxon>
        <taxon>Eumeta</taxon>
    </lineage>
</organism>
<evidence type="ECO:0000313" key="3">
    <source>
        <dbReference type="Proteomes" id="UP000299102"/>
    </source>
</evidence>
<dbReference type="Proteomes" id="UP000299102">
    <property type="component" value="Unassembled WGS sequence"/>
</dbReference>
<gene>
    <name evidence="2" type="ORF">EVAR_53251_1</name>
</gene>
<evidence type="ECO:0000313" key="2">
    <source>
        <dbReference type="EMBL" id="GBP61336.1"/>
    </source>
</evidence>
<keyword evidence="3" id="KW-1185">Reference proteome</keyword>
<reference evidence="2 3" key="1">
    <citation type="journal article" date="2019" name="Commun. Biol.">
        <title>The bagworm genome reveals a unique fibroin gene that provides high tensile strength.</title>
        <authorList>
            <person name="Kono N."/>
            <person name="Nakamura H."/>
            <person name="Ohtoshi R."/>
            <person name="Tomita M."/>
            <person name="Numata K."/>
            <person name="Arakawa K."/>
        </authorList>
    </citation>
    <scope>NUCLEOTIDE SEQUENCE [LARGE SCALE GENOMIC DNA]</scope>
</reference>
<accession>A0A4C1XBW2</accession>
<evidence type="ECO:0000256" key="1">
    <source>
        <dbReference type="SAM" id="MobiDB-lite"/>
    </source>
</evidence>